<dbReference type="Gene3D" id="1.10.510.10">
    <property type="entry name" value="Transferase(Phosphotransferase) domain 1"/>
    <property type="match status" value="1"/>
</dbReference>
<dbReference type="PROSITE" id="PS00107">
    <property type="entry name" value="PROTEIN_KINASE_ATP"/>
    <property type="match status" value="1"/>
</dbReference>
<gene>
    <name evidence="4" type="ORF">VTJ49DRAFT_4289</name>
</gene>
<protein>
    <recommendedName>
        <fullName evidence="3">Protein kinase domain-containing protein</fullName>
    </recommendedName>
</protein>
<keyword evidence="5" id="KW-1185">Reference proteome</keyword>
<feature type="compositionally biased region" description="Low complexity" evidence="2">
    <location>
        <begin position="95"/>
        <end position="114"/>
    </location>
</feature>
<evidence type="ECO:0000313" key="5">
    <source>
        <dbReference type="Proteomes" id="UP001583172"/>
    </source>
</evidence>
<feature type="compositionally biased region" description="Polar residues" evidence="2">
    <location>
        <begin position="77"/>
        <end position="94"/>
    </location>
</feature>
<dbReference type="SMART" id="SM00220">
    <property type="entry name" value="S_TKc"/>
    <property type="match status" value="1"/>
</dbReference>
<feature type="region of interest" description="Disordered" evidence="2">
    <location>
        <begin position="635"/>
        <end position="665"/>
    </location>
</feature>
<dbReference type="InterPro" id="IPR017441">
    <property type="entry name" value="Protein_kinase_ATP_BS"/>
</dbReference>
<dbReference type="PROSITE" id="PS50011">
    <property type="entry name" value="PROTEIN_KINASE_DOM"/>
    <property type="match status" value="1"/>
</dbReference>
<organism evidence="4 5">
    <name type="scientific">Humicola insolens</name>
    <name type="common">Soft-rot fungus</name>
    <dbReference type="NCBI Taxonomy" id="85995"/>
    <lineage>
        <taxon>Eukaryota</taxon>
        <taxon>Fungi</taxon>
        <taxon>Dikarya</taxon>
        <taxon>Ascomycota</taxon>
        <taxon>Pezizomycotina</taxon>
        <taxon>Sordariomycetes</taxon>
        <taxon>Sordariomycetidae</taxon>
        <taxon>Sordariales</taxon>
        <taxon>Chaetomiaceae</taxon>
        <taxon>Mycothermus</taxon>
    </lineage>
</organism>
<feature type="compositionally biased region" description="Polar residues" evidence="2">
    <location>
        <begin position="53"/>
        <end position="62"/>
    </location>
</feature>
<dbReference type="Proteomes" id="UP001583172">
    <property type="component" value="Unassembled WGS sequence"/>
</dbReference>
<feature type="binding site" evidence="1">
    <location>
        <position position="347"/>
    </location>
    <ligand>
        <name>ATP</name>
        <dbReference type="ChEBI" id="CHEBI:30616"/>
    </ligand>
</feature>
<feature type="domain" description="Protein kinase" evidence="3">
    <location>
        <begin position="314"/>
        <end position="731"/>
    </location>
</feature>
<evidence type="ECO:0000256" key="2">
    <source>
        <dbReference type="SAM" id="MobiDB-lite"/>
    </source>
</evidence>
<evidence type="ECO:0000259" key="3">
    <source>
        <dbReference type="PROSITE" id="PS50011"/>
    </source>
</evidence>
<sequence length="777" mass="87668">MDAMDLDSGPGHSHQADNQPPQTNPPQPQAQPGPSNAPVQNQGMPQQIGGVNPFQNPLQSNPYHALADPRGFVPINQPGQNLFASQQQPSQNPFLPQQPGGNAQQAGGLNQRQQTGSANPANPQGFVPINRARQNPALPQQPGGIPQQGGANPPNPQGFVPINQPRQNPVPAQQPGGNVQQAGGLNPQQQAALLDALNQQLAGAAPAQPPGQPQPPPFNESNEAHKLLREWNVRFSRYRDTGERVHYPLDPDEVNHWQVPFPGEYRLQRTGATNSPPIARIYGTWAADKTPSFRDEVTQAVEQRVEPKLEARNLQLKRIVGAGGNGIAALFETRQPLNGRIQKFIVKCNIRDTPHDTAQLLKEKNLTAKFADCMHIVRLIEDELLPPPHDPDEQDPDEPGSDERGDVSNLMILEYYPRGSLAKGLCNIVRAAHTTNLNKRTVRRFETRQLYHVFLCLVKSLIACCYPPVDNEDLYEDEEPPLQEKCPERGTRRKWQLVHFDIDPMNILVGDSDPHTGHGIMPCMKLSDFGLAKDWPEMRQKEKFAPLLWRRMAKHRFYCSEQFTGEWNYVWPGAEPENAFGPGKPSRIAGQYDWRSNLFQFGLVMLVLVTGCSPPNPPHVSKVWVPRKKGYWDDDDDEVHARQPPRDREGDAEYEHGPEGKDIDSCLYDGPEANNPGEYIRVWSWGGYILQDDENLDYHKIDRELRILVAWCLADDPYYRPRLRVLERMLIARMEKLNIVDETRLNKTKPGRSKKDKELQRWVDIVFDKPGSYWVTE</sequence>
<feature type="compositionally biased region" description="Polar residues" evidence="2">
    <location>
        <begin position="164"/>
        <end position="183"/>
    </location>
</feature>
<reference evidence="4 5" key="1">
    <citation type="journal article" date="2024" name="Commun. Biol.">
        <title>Comparative genomic analysis of thermophilic fungi reveals convergent evolutionary adaptations and gene losses.</title>
        <authorList>
            <person name="Steindorff A.S."/>
            <person name="Aguilar-Pontes M.V."/>
            <person name="Robinson A.J."/>
            <person name="Andreopoulos B."/>
            <person name="LaButti K."/>
            <person name="Kuo A."/>
            <person name="Mondo S."/>
            <person name="Riley R."/>
            <person name="Otillar R."/>
            <person name="Haridas S."/>
            <person name="Lipzen A."/>
            <person name="Grimwood J."/>
            <person name="Schmutz J."/>
            <person name="Clum A."/>
            <person name="Reid I.D."/>
            <person name="Moisan M.C."/>
            <person name="Butler G."/>
            <person name="Nguyen T.T.M."/>
            <person name="Dewar K."/>
            <person name="Conant G."/>
            <person name="Drula E."/>
            <person name="Henrissat B."/>
            <person name="Hansel C."/>
            <person name="Singer S."/>
            <person name="Hutchinson M.I."/>
            <person name="de Vries R.P."/>
            <person name="Natvig D.O."/>
            <person name="Powell A.J."/>
            <person name="Tsang A."/>
            <person name="Grigoriev I.V."/>
        </authorList>
    </citation>
    <scope>NUCLEOTIDE SEQUENCE [LARGE SCALE GENOMIC DNA]</scope>
    <source>
        <strain evidence="4 5">CBS 620.91</strain>
    </source>
</reference>
<dbReference type="EMBL" id="JAZGSY010000330">
    <property type="protein sequence ID" value="KAL1837092.1"/>
    <property type="molecule type" value="Genomic_DNA"/>
</dbReference>
<name>A0ABR3V696_HUMIN</name>
<dbReference type="InterPro" id="IPR000719">
    <property type="entry name" value="Prot_kinase_dom"/>
</dbReference>
<keyword evidence="1" id="KW-0067">ATP-binding</keyword>
<comment type="caution">
    <text evidence="4">The sequence shown here is derived from an EMBL/GenBank/DDBJ whole genome shotgun (WGS) entry which is preliminary data.</text>
</comment>
<evidence type="ECO:0000313" key="4">
    <source>
        <dbReference type="EMBL" id="KAL1837092.1"/>
    </source>
</evidence>
<keyword evidence="1" id="KW-0547">Nucleotide-binding</keyword>
<feature type="compositionally biased region" description="Pro residues" evidence="2">
    <location>
        <begin position="22"/>
        <end position="31"/>
    </location>
</feature>
<dbReference type="SUPFAM" id="SSF56112">
    <property type="entry name" value="Protein kinase-like (PK-like)"/>
    <property type="match status" value="1"/>
</dbReference>
<proteinExistence type="predicted"/>
<accession>A0ABR3V696</accession>
<feature type="region of interest" description="Disordered" evidence="2">
    <location>
        <begin position="1"/>
        <end position="184"/>
    </location>
</feature>
<evidence type="ECO:0000256" key="1">
    <source>
        <dbReference type="PROSITE-ProRule" id="PRU10141"/>
    </source>
</evidence>
<feature type="region of interest" description="Disordered" evidence="2">
    <location>
        <begin position="384"/>
        <end position="405"/>
    </location>
</feature>
<feature type="compositionally biased region" description="Basic and acidic residues" evidence="2">
    <location>
        <begin position="639"/>
        <end position="664"/>
    </location>
</feature>
<dbReference type="InterPro" id="IPR011009">
    <property type="entry name" value="Kinase-like_dom_sf"/>
</dbReference>
<feature type="compositionally biased region" description="Low complexity" evidence="2">
    <location>
        <begin position="136"/>
        <end position="152"/>
    </location>
</feature>